<feature type="signal peptide" evidence="4">
    <location>
        <begin position="1"/>
        <end position="25"/>
    </location>
</feature>
<keyword evidence="1 4" id="KW-0732">Signal</keyword>
<keyword evidence="2" id="KW-0697">Rotamase</keyword>
<dbReference type="PROSITE" id="PS50198">
    <property type="entry name" value="PPIC_PPIASE_2"/>
    <property type="match status" value="2"/>
</dbReference>
<sequence>MRQNNALQIAVFALFAIFATNSVFAQDKVVDQIVAVVGGNIVLKSDIEKMYMDQQAQGITSDGDMKCEILENFLIDKLLVAEAELDTLIEVTDSQVNQQMDGQIQMYVAHFGSENAVESFFKKPIADIKAEMRLVIRDQLLSSQMRNKIIQDITVTPSEVRQFFRTLPEEEVPIIPTQYEYAQITMRPEIELEEENRVKAELRELKKRIEGGSSFAAMAVLYSEGPSAGNGGEIGYLGRAQLDPEYAAAAFNLRGDKVSNVVKSEFGYHIIQLIDRRGDKVNTRHILMTPKVSPEAKELAVSRLDSLANLIRKEEISFAQAAARFSSDKNTRNNGGLAINPNTLSSKFTLEELEGNVSKVVSTLKIGEISDPIETVDSESRQSVYTIIKMVDKIEGHKANLQNDYQQLSDLFLAKKREETLQKWIADKQAQTYIRIDNTYANCNFEFDNWVK</sequence>
<dbReference type="SUPFAM" id="SSF54534">
    <property type="entry name" value="FKBP-like"/>
    <property type="match status" value="2"/>
</dbReference>
<dbReference type="Proteomes" id="UP000184164">
    <property type="component" value="Unassembled WGS sequence"/>
</dbReference>
<feature type="coiled-coil region" evidence="3">
    <location>
        <begin position="391"/>
        <end position="418"/>
    </location>
</feature>
<keyword evidence="7" id="KW-1185">Reference proteome</keyword>
<dbReference type="STRING" id="1484053.SAMN05444274_102419"/>
<dbReference type="Pfam" id="PF00639">
    <property type="entry name" value="Rotamase"/>
    <property type="match status" value="2"/>
</dbReference>
<evidence type="ECO:0000256" key="2">
    <source>
        <dbReference type="PROSITE-ProRule" id="PRU00278"/>
    </source>
</evidence>
<organism evidence="6 7">
    <name type="scientific">Mariniphaga anaerophila</name>
    <dbReference type="NCBI Taxonomy" id="1484053"/>
    <lineage>
        <taxon>Bacteria</taxon>
        <taxon>Pseudomonadati</taxon>
        <taxon>Bacteroidota</taxon>
        <taxon>Bacteroidia</taxon>
        <taxon>Marinilabiliales</taxon>
        <taxon>Prolixibacteraceae</taxon>
        <taxon>Mariniphaga</taxon>
    </lineage>
</organism>
<feature type="domain" description="PpiC" evidence="5">
    <location>
        <begin position="176"/>
        <end position="275"/>
    </location>
</feature>
<evidence type="ECO:0000256" key="4">
    <source>
        <dbReference type="SAM" id="SignalP"/>
    </source>
</evidence>
<dbReference type="InterPro" id="IPR046357">
    <property type="entry name" value="PPIase_dom_sf"/>
</dbReference>
<dbReference type="PANTHER" id="PTHR47637:SF1">
    <property type="entry name" value="CHAPERONE SURA"/>
    <property type="match status" value="1"/>
</dbReference>
<dbReference type="InterPro" id="IPR000297">
    <property type="entry name" value="PPIase_PpiC"/>
</dbReference>
<dbReference type="PANTHER" id="PTHR47637">
    <property type="entry name" value="CHAPERONE SURA"/>
    <property type="match status" value="1"/>
</dbReference>
<evidence type="ECO:0000256" key="3">
    <source>
        <dbReference type="SAM" id="Coils"/>
    </source>
</evidence>
<dbReference type="OrthoDB" id="14196at2"/>
<accession>A0A1M4WEC7</accession>
<reference evidence="6 7" key="1">
    <citation type="submission" date="2016-11" db="EMBL/GenBank/DDBJ databases">
        <authorList>
            <person name="Jaros S."/>
            <person name="Januszkiewicz K."/>
            <person name="Wedrychowicz H."/>
        </authorList>
    </citation>
    <scope>NUCLEOTIDE SEQUENCE [LARGE SCALE GENOMIC DNA]</scope>
    <source>
        <strain evidence="6 7">DSM 26910</strain>
    </source>
</reference>
<keyword evidence="3" id="KW-0175">Coiled coil</keyword>
<dbReference type="AlphaFoldDB" id="A0A1M4WEC7"/>
<dbReference type="RefSeq" id="WP_072999604.1">
    <property type="nucleotide sequence ID" value="NZ_FQUM01000002.1"/>
</dbReference>
<evidence type="ECO:0000256" key="1">
    <source>
        <dbReference type="ARBA" id="ARBA00022729"/>
    </source>
</evidence>
<feature type="domain" description="PpiC" evidence="5">
    <location>
        <begin position="278"/>
        <end position="375"/>
    </location>
</feature>
<protein>
    <submittedName>
        <fullName evidence="6">Periplasmic chaperone for outer membrane proteins SurA</fullName>
    </submittedName>
</protein>
<evidence type="ECO:0000313" key="6">
    <source>
        <dbReference type="EMBL" id="SHE79520.1"/>
    </source>
</evidence>
<feature type="chain" id="PRO_5012115466" evidence="4">
    <location>
        <begin position="26"/>
        <end position="452"/>
    </location>
</feature>
<dbReference type="InterPro" id="IPR027304">
    <property type="entry name" value="Trigger_fact/SurA_dom_sf"/>
</dbReference>
<dbReference type="GO" id="GO:0003755">
    <property type="term" value="F:peptidyl-prolyl cis-trans isomerase activity"/>
    <property type="evidence" value="ECO:0007669"/>
    <property type="project" value="UniProtKB-KW"/>
</dbReference>
<proteinExistence type="predicted"/>
<dbReference type="InterPro" id="IPR050280">
    <property type="entry name" value="OMP_Chaperone_SurA"/>
</dbReference>
<dbReference type="Gene3D" id="1.10.4030.10">
    <property type="entry name" value="Porin chaperone SurA, peptide-binding domain"/>
    <property type="match status" value="1"/>
</dbReference>
<dbReference type="Gene3D" id="3.10.50.40">
    <property type="match status" value="2"/>
</dbReference>
<name>A0A1M4WEC7_9BACT</name>
<keyword evidence="2" id="KW-0413">Isomerase</keyword>
<dbReference type="SUPFAM" id="SSF109998">
    <property type="entry name" value="Triger factor/SurA peptide-binding domain-like"/>
    <property type="match status" value="1"/>
</dbReference>
<dbReference type="EMBL" id="FQUM01000002">
    <property type="protein sequence ID" value="SHE79520.1"/>
    <property type="molecule type" value="Genomic_DNA"/>
</dbReference>
<evidence type="ECO:0000259" key="5">
    <source>
        <dbReference type="PROSITE" id="PS50198"/>
    </source>
</evidence>
<gene>
    <name evidence="6" type="ORF">SAMN05444274_102419</name>
</gene>
<evidence type="ECO:0000313" key="7">
    <source>
        <dbReference type="Proteomes" id="UP000184164"/>
    </source>
</evidence>